<evidence type="ECO:0000256" key="11">
    <source>
        <dbReference type="ARBA" id="ARBA00023136"/>
    </source>
</evidence>
<keyword evidence="4" id="KW-1003">Cell membrane</keyword>
<feature type="transmembrane region" description="Helical" evidence="13">
    <location>
        <begin position="21"/>
        <end position="43"/>
    </location>
</feature>
<dbReference type="Pfam" id="PF01292">
    <property type="entry name" value="Ni_hydr_CYTB"/>
    <property type="match status" value="1"/>
</dbReference>
<evidence type="ECO:0000313" key="15">
    <source>
        <dbReference type="EMBL" id="GIT95634.1"/>
    </source>
</evidence>
<keyword evidence="11 13" id="KW-0472">Membrane</keyword>
<dbReference type="SUPFAM" id="SSF101874">
    <property type="entry name" value="YceI-like"/>
    <property type="match status" value="1"/>
</dbReference>
<dbReference type="InterPro" id="IPR011577">
    <property type="entry name" value="Cyt_b561_bac/Ni-Hgenase"/>
</dbReference>
<dbReference type="Gene3D" id="1.20.950.20">
    <property type="entry name" value="Transmembrane di-heme cytochromes, Chain C"/>
    <property type="match status" value="1"/>
</dbReference>
<comment type="subcellular location">
    <subcellularLocation>
        <location evidence="2">Cell membrane</location>
        <topology evidence="2">Multi-pass membrane protein</topology>
    </subcellularLocation>
</comment>
<evidence type="ECO:0000256" key="3">
    <source>
        <dbReference type="ARBA" id="ARBA00022448"/>
    </source>
</evidence>
<dbReference type="InterPro" id="IPR036761">
    <property type="entry name" value="TTHA0802/YceI-like_sf"/>
</dbReference>
<organism evidence="15 16">
    <name type="scientific">Jannaschia pagri</name>
    <dbReference type="NCBI Taxonomy" id="2829797"/>
    <lineage>
        <taxon>Bacteria</taxon>
        <taxon>Pseudomonadati</taxon>
        <taxon>Pseudomonadota</taxon>
        <taxon>Alphaproteobacteria</taxon>
        <taxon>Rhodobacterales</taxon>
        <taxon>Roseobacteraceae</taxon>
        <taxon>Jannaschia</taxon>
    </lineage>
</organism>
<evidence type="ECO:0000256" key="1">
    <source>
        <dbReference type="ARBA" id="ARBA00001970"/>
    </source>
</evidence>
<feature type="transmembrane region" description="Helical" evidence="13">
    <location>
        <begin position="63"/>
        <end position="80"/>
    </location>
</feature>
<accession>A0ABQ4NMJ7</accession>
<dbReference type="InterPro" id="IPR052168">
    <property type="entry name" value="Cytochrome_b561_oxidase"/>
</dbReference>
<dbReference type="InterPro" id="IPR007372">
    <property type="entry name" value="Lipid/polyisoprenoid-bd_YceI"/>
</dbReference>
<evidence type="ECO:0000256" key="4">
    <source>
        <dbReference type="ARBA" id="ARBA00022475"/>
    </source>
</evidence>
<feature type="transmembrane region" description="Helical" evidence="13">
    <location>
        <begin position="101"/>
        <end position="119"/>
    </location>
</feature>
<keyword evidence="5" id="KW-0349">Heme</keyword>
<reference evidence="15 16" key="1">
    <citation type="submission" date="2021-05" db="EMBL/GenBank/DDBJ databases">
        <title>Bacteria Genome sequencing.</title>
        <authorList>
            <person name="Takabe Y."/>
            <person name="Nakajima Y."/>
            <person name="Suzuki S."/>
            <person name="Shiozaki T."/>
        </authorList>
    </citation>
    <scope>NUCLEOTIDE SEQUENCE [LARGE SCALE GENOMIC DNA]</scope>
    <source>
        <strain evidence="15 16">AI_62</strain>
    </source>
</reference>
<keyword evidence="3" id="KW-0813">Transport</keyword>
<comment type="cofactor">
    <cofactor evidence="1">
        <name>heme b</name>
        <dbReference type="ChEBI" id="CHEBI:60344"/>
    </cofactor>
</comment>
<sequence length="403" mass="42391">MTATHTAATNTASTYGWVERAFHWSIALLIVTAIALGVVAYDWSYDTDAALATKATLFSAHKTVGIAIFFIALARIAWALSQPRPAPLHPDRKAETFAAAAVHWLLYGSLVLVPAFGWAHHATAEGFAPIWWPFGQSLPFLPKDPELSATLATLHMVFERVMVAALLLHILGTVKHSLIDKDSTFGRMWRGVDPGPLSGAKAHVAPVGVALVVWAGALGVGLALGPKTATAVPVQAAEVSGVSTWTVEEGTLSITVQQLGAAVTGSFSEWQAAIDFDETPRADGTHGTVEVGVSTASLSLGSVTQQATSGDFLASEAHPQATYTATLLSEGEGYVADGTLSVRGVDVPLRLPFTLELEGDRAVMAGTGTLDRRDFGMGESYPDESSVGFTVEVTVALTASRLE</sequence>
<keyword evidence="10" id="KW-0408">Iron</keyword>
<dbReference type="PANTHER" id="PTHR30529">
    <property type="entry name" value="CYTOCHROME B561"/>
    <property type="match status" value="1"/>
</dbReference>
<keyword evidence="16" id="KW-1185">Reference proteome</keyword>
<evidence type="ECO:0000256" key="2">
    <source>
        <dbReference type="ARBA" id="ARBA00004651"/>
    </source>
</evidence>
<dbReference type="SUPFAM" id="SSF81342">
    <property type="entry name" value="Transmembrane di-heme cytochromes"/>
    <property type="match status" value="1"/>
</dbReference>
<protein>
    <submittedName>
        <fullName evidence="15">Cytochrome b561</fullName>
    </submittedName>
</protein>
<name>A0ABQ4NMJ7_9RHOB</name>
<comment type="similarity">
    <text evidence="12">Belongs to the cytochrome b561 family.</text>
</comment>
<evidence type="ECO:0000256" key="8">
    <source>
        <dbReference type="ARBA" id="ARBA00022982"/>
    </source>
</evidence>
<evidence type="ECO:0000259" key="14">
    <source>
        <dbReference type="SMART" id="SM00867"/>
    </source>
</evidence>
<evidence type="ECO:0000256" key="12">
    <source>
        <dbReference type="ARBA" id="ARBA00037975"/>
    </source>
</evidence>
<comment type="caution">
    <text evidence="15">The sequence shown here is derived from an EMBL/GenBank/DDBJ whole genome shotgun (WGS) entry which is preliminary data.</text>
</comment>
<evidence type="ECO:0000256" key="13">
    <source>
        <dbReference type="SAM" id="Phobius"/>
    </source>
</evidence>
<proteinExistence type="inferred from homology"/>
<keyword evidence="9 13" id="KW-1133">Transmembrane helix</keyword>
<evidence type="ECO:0000313" key="16">
    <source>
        <dbReference type="Proteomes" id="UP000786693"/>
    </source>
</evidence>
<evidence type="ECO:0000256" key="9">
    <source>
        <dbReference type="ARBA" id="ARBA00022989"/>
    </source>
</evidence>
<dbReference type="Pfam" id="PF04264">
    <property type="entry name" value="YceI"/>
    <property type="match status" value="1"/>
</dbReference>
<evidence type="ECO:0000256" key="10">
    <source>
        <dbReference type="ARBA" id="ARBA00023004"/>
    </source>
</evidence>
<dbReference type="SMART" id="SM00867">
    <property type="entry name" value="YceI"/>
    <property type="match status" value="1"/>
</dbReference>
<keyword evidence="6 13" id="KW-0812">Transmembrane</keyword>
<dbReference type="InterPro" id="IPR016174">
    <property type="entry name" value="Di-haem_cyt_TM"/>
</dbReference>
<keyword evidence="7" id="KW-0479">Metal-binding</keyword>
<dbReference type="Gene3D" id="2.40.128.110">
    <property type="entry name" value="Lipid/polyisoprenoid-binding, YceI-like"/>
    <property type="match status" value="1"/>
</dbReference>
<dbReference type="RefSeq" id="WP_220749142.1">
    <property type="nucleotide sequence ID" value="NZ_BPFH01000004.1"/>
</dbReference>
<dbReference type="EMBL" id="BPFH01000004">
    <property type="protein sequence ID" value="GIT95634.1"/>
    <property type="molecule type" value="Genomic_DNA"/>
</dbReference>
<gene>
    <name evidence="15" type="ORF">JANAI62_22570</name>
</gene>
<feature type="domain" description="Lipid/polyisoprenoid-binding YceI-like" evidence="14">
    <location>
        <begin position="244"/>
        <end position="400"/>
    </location>
</feature>
<dbReference type="PANTHER" id="PTHR30529:SF6">
    <property type="entry name" value="BLL0291 PROTEIN"/>
    <property type="match status" value="1"/>
</dbReference>
<evidence type="ECO:0000256" key="5">
    <source>
        <dbReference type="ARBA" id="ARBA00022617"/>
    </source>
</evidence>
<keyword evidence="8" id="KW-0249">Electron transport</keyword>
<dbReference type="Proteomes" id="UP000786693">
    <property type="component" value="Unassembled WGS sequence"/>
</dbReference>
<evidence type="ECO:0000256" key="7">
    <source>
        <dbReference type="ARBA" id="ARBA00022723"/>
    </source>
</evidence>
<evidence type="ECO:0000256" key="6">
    <source>
        <dbReference type="ARBA" id="ARBA00022692"/>
    </source>
</evidence>